<evidence type="ECO:0000259" key="1">
    <source>
        <dbReference type="Pfam" id="PF00675"/>
    </source>
</evidence>
<organism evidence="3">
    <name type="scientific">candidate division WOR-3 bacterium</name>
    <dbReference type="NCBI Taxonomy" id="2052148"/>
    <lineage>
        <taxon>Bacteria</taxon>
        <taxon>Bacteria division WOR-3</taxon>
    </lineage>
</organism>
<name>A0A7C6AG05_UNCW3</name>
<dbReference type="EMBL" id="DTHJ01000096">
    <property type="protein sequence ID" value="HHS62898.1"/>
    <property type="molecule type" value="Genomic_DNA"/>
</dbReference>
<dbReference type="PANTHER" id="PTHR11851">
    <property type="entry name" value="METALLOPROTEASE"/>
    <property type="match status" value="1"/>
</dbReference>
<sequence>MKKHICFLAGLIFLVDLAFAINIERDTLENGLVMLLSEAHKIPMIELKLIVKSGSVYDPPGKEGIANLCAKMLLRGTELHKGDELMEKIEYLGANIDVHTREDYIEISGRALSKDLSILLEIVAECLKAPSFDSTEFKKLQRQTYSEIISQLDDPFYAGEVAFRNLLFQTHPLNHDPLGSDSTITKININDLRNFYNLYYAPNNSAIIIVGDFNKDSVKMEIGKYFSNWNRKRIPEFSIQLPELKGKKGMIIKREISQSYIFFGFFGPDNKASDWLPARLMNYILGGSGLTSRLATEIREKRGFAYSVYSFFDRYNFGGYFVAGVQTKNESANESIDLIIKEVKRITDGVRADELELAKKYYIGNFPLNFDTYREMTNFIAKIELEGLGLDYPDKFEQMIKNITINDIKESALKYLKPDDFCLVVVGNISAEMIKIEGIEWIK</sequence>
<evidence type="ECO:0000313" key="3">
    <source>
        <dbReference type="EMBL" id="HHS62898.1"/>
    </source>
</evidence>
<dbReference type="InterPro" id="IPR011765">
    <property type="entry name" value="Pept_M16_N"/>
</dbReference>
<comment type="caution">
    <text evidence="3">The sequence shown here is derived from an EMBL/GenBank/DDBJ whole genome shotgun (WGS) entry which is preliminary data.</text>
</comment>
<accession>A0A7C6AG05</accession>
<dbReference type="GO" id="GO:0046872">
    <property type="term" value="F:metal ion binding"/>
    <property type="evidence" value="ECO:0007669"/>
    <property type="project" value="InterPro"/>
</dbReference>
<dbReference type="InterPro" id="IPR050361">
    <property type="entry name" value="MPP/UQCRC_Complex"/>
</dbReference>
<dbReference type="InterPro" id="IPR007863">
    <property type="entry name" value="Peptidase_M16_C"/>
</dbReference>
<dbReference type="AlphaFoldDB" id="A0A7C6AG05"/>
<evidence type="ECO:0000259" key="2">
    <source>
        <dbReference type="Pfam" id="PF05193"/>
    </source>
</evidence>
<dbReference type="PANTHER" id="PTHR11851:SF224">
    <property type="entry name" value="PROCESSING PROTEASE"/>
    <property type="match status" value="1"/>
</dbReference>
<dbReference type="SUPFAM" id="SSF63411">
    <property type="entry name" value="LuxS/MPP-like metallohydrolase"/>
    <property type="match status" value="2"/>
</dbReference>
<dbReference type="Pfam" id="PF05193">
    <property type="entry name" value="Peptidase_M16_C"/>
    <property type="match status" value="1"/>
</dbReference>
<protein>
    <submittedName>
        <fullName evidence="3">Insulinase family protein</fullName>
    </submittedName>
</protein>
<gene>
    <name evidence="3" type="ORF">ENV70_04700</name>
</gene>
<reference evidence="3" key="1">
    <citation type="journal article" date="2020" name="mSystems">
        <title>Genome- and Community-Level Interaction Insights into Carbon Utilization and Element Cycling Functions of Hydrothermarchaeota in Hydrothermal Sediment.</title>
        <authorList>
            <person name="Zhou Z."/>
            <person name="Liu Y."/>
            <person name="Xu W."/>
            <person name="Pan J."/>
            <person name="Luo Z.H."/>
            <person name="Li M."/>
        </authorList>
    </citation>
    <scope>NUCLEOTIDE SEQUENCE [LARGE SCALE GENOMIC DNA]</scope>
    <source>
        <strain evidence="3">SpSt-783</strain>
    </source>
</reference>
<feature type="domain" description="Peptidase M16 C-terminal" evidence="2">
    <location>
        <begin position="186"/>
        <end position="360"/>
    </location>
</feature>
<dbReference type="Pfam" id="PF00675">
    <property type="entry name" value="Peptidase_M16"/>
    <property type="match status" value="1"/>
</dbReference>
<dbReference type="Gene3D" id="3.30.830.10">
    <property type="entry name" value="Metalloenzyme, LuxS/M16 peptidase-like"/>
    <property type="match status" value="2"/>
</dbReference>
<proteinExistence type="predicted"/>
<dbReference type="InterPro" id="IPR011249">
    <property type="entry name" value="Metalloenz_LuxS/M16"/>
</dbReference>
<feature type="domain" description="Peptidase M16 N-terminal" evidence="1">
    <location>
        <begin position="35"/>
        <end position="148"/>
    </location>
</feature>